<dbReference type="Proteomes" id="UP001285263">
    <property type="component" value="Unassembled WGS sequence"/>
</dbReference>
<dbReference type="CDD" id="cd00531">
    <property type="entry name" value="NTF2_like"/>
    <property type="match status" value="1"/>
</dbReference>
<organism evidence="2 3">
    <name type="scientific">Roseateles agri</name>
    <dbReference type="NCBI Taxonomy" id="3098619"/>
    <lineage>
        <taxon>Bacteria</taxon>
        <taxon>Pseudomonadati</taxon>
        <taxon>Pseudomonadota</taxon>
        <taxon>Betaproteobacteria</taxon>
        <taxon>Burkholderiales</taxon>
        <taxon>Sphaerotilaceae</taxon>
        <taxon>Roseateles</taxon>
    </lineage>
</organism>
<evidence type="ECO:0000313" key="2">
    <source>
        <dbReference type="EMBL" id="MDY0745242.1"/>
    </source>
</evidence>
<dbReference type="InterPro" id="IPR037401">
    <property type="entry name" value="SnoaL-like"/>
</dbReference>
<gene>
    <name evidence="2" type="ORF">SNE35_12040</name>
</gene>
<protein>
    <submittedName>
        <fullName evidence="2">Nuclear transport factor 2 family protein</fullName>
    </submittedName>
</protein>
<dbReference type="Gene3D" id="3.10.450.50">
    <property type="match status" value="1"/>
</dbReference>
<evidence type="ECO:0000259" key="1">
    <source>
        <dbReference type="Pfam" id="PF13577"/>
    </source>
</evidence>
<proteinExistence type="predicted"/>
<dbReference type="InterPro" id="IPR032710">
    <property type="entry name" value="NTF2-like_dom_sf"/>
</dbReference>
<name>A0ABU5DJG7_9BURK</name>
<feature type="domain" description="SnoaL-like" evidence="1">
    <location>
        <begin position="15"/>
        <end position="150"/>
    </location>
</feature>
<reference evidence="2 3" key="1">
    <citation type="submission" date="2023-11" db="EMBL/GenBank/DDBJ databases">
        <title>Paucibacter sp. nov., isolated from fresh soil in Korea.</title>
        <authorList>
            <person name="Le N.T.T."/>
        </authorList>
    </citation>
    <scope>NUCLEOTIDE SEQUENCE [LARGE SCALE GENOMIC DNA]</scope>
    <source>
        <strain evidence="2 3">R3-3</strain>
    </source>
</reference>
<accession>A0ABU5DJG7</accession>
<keyword evidence="3" id="KW-1185">Reference proteome</keyword>
<sequence>MRPDHLAALEQELRRLQAQPLIRACVTRYMELCDALAPATPLDELAALFTADAVWEGKGARYAGSFGGYRGREAIAAMFRGYMTEPPHFAMNAHFLCSEAIAVDEDAQGADARWLMLQTSTFASGASHLNAARLSLRMAVEDGAWRIAHFQTENVFSRPVDRWNDEAAALPVPATSKDNKQP</sequence>
<dbReference type="SUPFAM" id="SSF54427">
    <property type="entry name" value="NTF2-like"/>
    <property type="match status" value="1"/>
</dbReference>
<comment type="caution">
    <text evidence="2">The sequence shown here is derived from an EMBL/GenBank/DDBJ whole genome shotgun (WGS) entry which is preliminary data.</text>
</comment>
<dbReference type="RefSeq" id="WP_320423127.1">
    <property type="nucleotide sequence ID" value="NZ_JAXCLA010000003.1"/>
</dbReference>
<dbReference type="EMBL" id="JAXCLA010000003">
    <property type="protein sequence ID" value="MDY0745242.1"/>
    <property type="molecule type" value="Genomic_DNA"/>
</dbReference>
<dbReference type="Pfam" id="PF13577">
    <property type="entry name" value="SnoaL_4"/>
    <property type="match status" value="1"/>
</dbReference>
<evidence type="ECO:0000313" key="3">
    <source>
        <dbReference type="Proteomes" id="UP001285263"/>
    </source>
</evidence>